<dbReference type="RefSeq" id="XP_018289256.1">
    <property type="nucleotide sequence ID" value="XM_018441651.1"/>
</dbReference>
<keyword evidence="2" id="KW-1185">Reference proteome</keyword>
<dbReference type="AlphaFoldDB" id="A0A167LW52"/>
<protein>
    <submittedName>
        <fullName evidence="1">Uncharacterized protein</fullName>
    </submittedName>
</protein>
<organism evidence="1 2">
    <name type="scientific">Phycomyces blakesleeanus (strain ATCC 8743b / DSM 1359 / FGSC 10004 / NBRC 33097 / NRRL 1555)</name>
    <dbReference type="NCBI Taxonomy" id="763407"/>
    <lineage>
        <taxon>Eukaryota</taxon>
        <taxon>Fungi</taxon>
        <taxon>Fungi incertae sedis</taxon>
        <taxon>Mucoromycota</taxon>
        <taxon>Mucoromycotina</taxon>
        <taxon>Mucoromycetes</taxon>
        <taxon>Mucorales</taxon>
        <taxon>Phycomycetaceae</taxon>
        <taxon>Phycomyces</taxon>
    </lineage>
</organism>
<name>A0A167LW52_PHYB8</name>
<reference evidence="2" key="1">
    <citation type="submission" date="2015-06" db="EMBL/GenBank/DDBJ databases">
        <title>Expansion of signal transduction pathways in fungi by whole-genome duplication.</title>
        <authorList>
            <consortium name="DOE Joint Genome Institute"/>
            <person name="Corrochano L.M."/>
            <person name="Kuo A."/>
            <person name="Marcet-Houben M."/>
            <person name="Polaino S."/>
            <person name="Salamov A."/>
            <person name="Villalobos J.M."/>
            <person name="Alvarez M.I."/>
            <person name="Avalos J."/>
            <person name="Benito E.P."/>
            <person name="Benoit I."/>
            <person name="Burger G."/>
            <person name="Camino L.P."/>
            <person name="Canovas D."/>
            <person name="Cerda-Olmedo E."/>
            <person name="Cheng J.-F."/>
            <person name="Dominguez A."/>
            <person name="Elias M."/>
            <person name="Eslava A.P."/>
            <person name="Glaser F."/>
            <person name="Grimwood J."/>
            <person name="Gutierrez G."/>
            <person name="Heitman J."/>
            <person name="Henrissat B."/>
            <person name="Iturriaga E.A."/>
            <person name="Lang B.F."/>
            <person name="Lavin J.L."/>
            <person name="Lee S."/>
            <person name="Li W."/>
            <person name="Lindquist E."/>
            <person name="Lopez-Garcia S."/>
            <person name="Luque E.M."/>
            <person name="Marcos A.T."/>
            <person name="Martin J."/>
            <person name="McCluskey K."/>
            <person name="Medina H.R."/>
            <person name="Miralles-Duran A."/>
            <person name="Miyazaki A."/>
            <person name="Munoz-Torres E."/>
            <person name="Oguiza J.A."/>
            <person name="Ohm R."/>
            <person name="Olmedo M."/>
            <person name="Orejas M."/>
            <person name="Ortiz-Castellanos L."/>
            <person name="Pisabarro A.G."/>
            <person name="Rodriguez-Romero J."/>
            <person name="Ruiz-Herrera J."/>
            <person name="Ruiz-Vazquez R."/>
            <person name="Sanz C."/>
            <person name="Schackwitz W."/>
            <person name="Schmutz J."/>
            <person name="Shahriari M."/>
            <person name="Shelest E."/>
            <person name="Silva-Franco F."/>
            <person name="Soanes D."/>
            <person name="Syed K."/>
            <person name="Tagua V.G."/>
            <person name="Talbot N.J."/>
            <person name="Thon M."/>
            <person name="De vries R.P."/>
            <person name="Wiebenga A."/>
            <person name="Yadav J.S."/>
            <person name="Braun E.L."/>
            <person name="Baker S."/>
            <person name="Garre V."/>
            <person name="Horwitz B."/>
            <person name="Torres-Martinez S."/>
            <person name="Idnurm A."/>
            <person name="Herrera-Estrella A."/>
            <person name="Gabaldon T."/>
            <person name="Grigoriev I.V."/>
        </authorList>
    </citation>
    <scope>NUCLEOTIDE SEQUENCE [LARGE SCALE GENOMIC DNA]</scope>
    <source>
        <strain evidence="2">NRRL 1555(-)</strain>
    </source>
</reference>
<dbReference type="VEuPathDB" id="FungiDB:PHYBLDRAFT_66502"/>
<dbReference type="Proteomes" id="UP000077315">
    <property type="component" value="Unassembled WGS sequence"/>
</dbReference>
<dbReference type="GeneID" id="29002557"/>
<sequence>MLLRIFMSKLDLWETFVDINLKAFEISRMQVISHIASLIHRSIAFVVGSYHSPLDRHGEPIKFVGMRRLLCEHGFNICLIENVASLQFEHRLRGIYITLSKLIRLIQFGTTLSLRKAVPNGRHRKMLCVDYKNMVGKRWHIKRVSSLLIYNSENKCEGLGLKHKK</sequence>
<evidence type="ECO:0000313" key="2">
    <source>
        <dbReference type="Proteomes" id="UP000077315"/>
    </source>
</evidence>
<evidence type="ECO:0000313" key="1">
    <source>
        <dbReference type="EMBL" id="OAD71216.1"/>
    </source>
</evidence>
<dbReference type="InParanoid" id="A0A167LW52"/>
<dbReference type="EMBL" id="KV440986">
    <property type="protein sequence ID" value="OAD71216.1"/>
    <property type="molecule type" value="Genomic_DNA"/>
</dbReference>
<proteinExistence type="predicted"/>
<accession>A0A167LW52</accession>
<gene>
    <name evidence="1" type="ORF">PHYBLDRAFT_66502</name>
</gene>